<dbReference type="OrthoDB" id="2052976at2"/>
<evidence type="ECO:0000313" key="2">
    <source>
        <dbReference type="Proteomes" id="UP000294749"/>
    </source>
</evidence>
<protein>
    <recommendedName>
        <fullName evidence="3">Glycosyltransferase involved in cell wall biosynthesis</fullName>
    </recommendedName>
</protein>
<keyword evidence="2" id="KW-1185">Reference proteome</keyword>
<accession>A0A4R7K507</accession>
<dbReference type="Gene3D" id="3.40.50.2000">
    <property type="entry name" value="Glycogen Phosphorylase B"/>
    <property type="match status" value="1"/>
</dbReference>
<dbReference type="EMBL" id="SOAY01000011">
    <property type="protein sequence ID" value="TDT44749.1"/>
    <property type="molecule type" value="Genomic_DNA"/>
</dbReference>
<proteinExistence type="predicted"/>
<dbReference type="RefSeq" id="WP_133687165.1">
    <property type="nucleotide sequence ID" value="NZ_SOAY01000011.1"/>
</dbReference>
<organism evidence="1 2">
    <name type="scientific">Maribacter spongiicola</name>
    <dbReference type="NCBI Taxonomy" id="1206753"/>
    <lineage>
        <taxon>Bacteria</taxon>
        <taxon>Pseudomonadati</taxon>
        <taxon>Bacteroidota</taxon>
        <taxon>Flavobacteriia</taxon>
        <taxon>Flavobacteriales</taxon>
        <taxon>Flavobacteriaceae</taxon>
        <taxon>Maribacter</taxon>
    </lineage>
</organism>
<evidence type="ECO:0008006" key="3">
    <source>
        <dbReference type="Google" id="ProtNLM"/>
    </source>
</evidence>
<gene>
    <name evidence="1" type="ORF">CLV90_1827</name>
</gene>
<comment type="caution">
    <text evidence="1">The sequence shown here is derived from an EMBL/GenBank/DDBJ whole genome shotgun (WGS) entry which is preliminary data.</text>
</comment>
<sequence>MKIALIFPNNIFTAPYIDYYRQVLDMHDVEYTLITWNRAGKTENKTIAYENNSSSRNPFLIALNYYRFGQFSKKEILKGKFDKLIVFTPQLGIFLSTFLIKKFSSKVILDIRDYTSVITYFEKRFLKLLKHTPDIFISSLGFTDWLPKNKNYIISHNINIELIKNYLDGKYAKKEFFLNKKIHVDTIGAIRDFQTNSAVMLQLQNNENFQMSFIGKGPAIELLKKEIKNNNIENVKLLGPYEKSQEIKLLERTDFINIIQNNDKISNYAIANRLYLSALLQIPCIARNNTEHSRVIKKYGLGIVMDDYTEIPNKLLKFKESFNKEQFINNCTVFLEDVKRDYDHFETSVQTFITEI</sequence>
<name>A0A4R7K507_9FLAO</name>
<evidence type="ECO:0000313" key="1">
    <source>
        <dbReference type="EMBL" id="TDT44749.1"/>
    </source>
</evidence>
<dbReference type="AlphaFoldDB" id="A0A4R7K507"/>
<reference evidence="1 2" key="1">
    <citation type="submission" date="2019-03" db="EMBL/GenBank/DDBJ databases">
        <title>Genomic Encyclopedia of Archaeal and Bacterial Type Strains, Phase II (KMG-II): from individual species to whole genera.</title>
        <authorList>
            <person name="Goeker M."/>
        </authorList>
    </citation>
    <scope>NUCLEOTIDE SEQUENCE [LARGE SCALE GENOMIC DNA]</scope>
    <source>
        <strain evidence="1 2">DSM 25233</strain>
    </source>
</reference>
<dbReference type="SUPFAM" id="SSF53756">
    <property type="entry name" value="UDP-Glycosyltransferase/glycogen phosphorylase"/>
    <property type="match status" value="1"/>
</dbReference>
<dbReference type="Proteomes" id="UP000294749">
    <property type="component" value="Unassembled WGS sequence"/>
</dbReference>